<organism evidence="1 2">
    <name type="scientific">Amorphus orientalis</name>
    <dbReference type="NCBI Taxonomy" id="649198"/>
    <lineage>
        <taxon>Bacteria</taxon>
        <taxon>Pseudomonadati</taxon>
        <taxon>Pseudomonadota</taxon>
        <taxon>Alphaproteobacteria</taxon>
        <taxon>Hyphomicrobiales</taxon>
        <taxon>Amorphaceae</taxon>
        <taxon>Amorphus</taxon>
    </lineage>
</organism>
<evidence type="ECO:0000313" key="1">
    <source>
        <dbReference type="EMBL" id="MDQ0316990.1"/>
    </source>
</evidence>
<reference evidence="1" key="1">
    <citation type="submission" date="2023-07" db="EMBL/GenBank/DDBJ databases">
        <title>Genomic Encyclopedia of Type Strains, Phase IV (KMG-IV): sequencing the most valuable type-strain genomes for metagenomic binning, comparative biology and taxonomic classification.</title>
        <authorList>
            <person name="Goeker M."/>
        </authorList>
    </citation>
    <scope>NUCLEOTIDE SEQUENCE</scope>
    <source>
        <strain evidence="1">DSM 21202</strain>
    </source>
</reference>
<protein>
    <submittedName>
        <fullName evidence="1">Uncharacterized protein</fullName>
    </submittedName>
</protein>
<dbReference type="EMBL" id="JAUSUL010000004">
    <property type="protein sequence ID" value="MDQ0316990.1"/>
    <property type="molecule type" value="Genomic_DNA"/>
</dbReference>
<keyword evidence="2" id="KW-1185">Reference proteome</keyword>
<dbReference type="RefSeq" id="WP_306886890.1">
    <property type="nucleotide sequence ID" value="NZ_JAUSUL010000004.1"/>
</dbReference>
<comment type="caution">
    <text evidence="1">The sequence shown here is derived from an EMBL/GenBank/DDBJ whole genome shotgun (WGS) entry which is preliminary data.</text>
</comment>
<proteinExistence type="predicted"/>
<evidence type="ECO:0000313" key="2">
    <source>
        <dbReference type="Proteomes" id="UP001229244"/>
    </source>
</evidence>
<dbReference type="Proteomes" id="UP001229244">
    <property type="component" value="Unassembled WGS sequence"/>
</dbReference>
<gene>
    <name evidence="1" type="ORF">J2S73_003467</name>
</gene>
<accession>A0AAE3VSG7</accession>
<name>A0AAE3VSG7_9HYPH</name>
<sequence>MLNELILGRALYCRRAREDKPARPVAPTGVTRLWAWNRSPGR</sequence>
<dbReference type="AlphaFoldDB" id="A0AAE3VSG7"/>